<organism evidence="4 5">
    <name type="scientific">Undibacterium pigrum</name>
    <dbReference type="NCBI Taxonomy" id="401470"/>
    <lineage>
        <taxon>Bacteria</taxon>
        <taxon>Pseudomonadati</taxon>
        <taxon>Pseudomonadota</taxon>
        <taxon>Betaproteobacteria</taxon>
        <taxon>Burkholderiales</taxon>
        <taxon>Oxalobacteraceae</taxon>
        <taxon>Undibacterium</taxon>
    </lineage>
</organism>
<evidence type="ECO:0000256" key="1">
    <source>
        <dbReference type="ARBA" id="ARBA00006739"/>
    </source>
</evidence>
<dbReference type="AlphaFoldDB" id="A0A318J7Y2"/>
<dbReference type="Gene3D" id="3.90.550.10">
    <property type="entry name" value="Spore Coat Polysaccharide Biosynthesis Protein SpsA, Chain A"/>
    <property type="match status" value="1"/>
</dbReference>
<keyword evidence="3" id="KW-0808">Transferase</keyword>
<dbReference type="OrthoDB" id="9771846at2"/>
<name>A0A318J7Y2_9BURK</name>
<evidence type="ECO:0000313" key="4">
    <source>
        <dbReference type="EMBL" id="PXX42526.1"/>
    </source>
</evidence>
<dbReference type="PANTHER" id="PTHR43179:SF12">
    <property type="entry name" value="GALACTOFURANOSYLTRANSFERASE GLFT2"/>
    <property type="match status" value="1"/>
</dbReference>
<protein>
    <recommendedName>
        <fullName evidence="6">Glycosyltransferase 2-like domain-containing protein</fullName>
    </recommendedName>
</protein>
<comment type="caution">
    <text evidence="4">The sequence shown here is derived from an EMBL/GenBank/DDBJ whole genome shotgun (WGS) entry which is preliminary data.</text>
</comment>
<dbReference type="InterPro" id="IPR029044">
    <property type="entry name" value="Nucleotide-diphossugar_trans"/>
</dbReference>
<evidence type="ECO:0000256" key="2">
    <source>
        <dbReference type="ARBA" id="ARBA00022676"/>
    </source>
</evidence>
<accession>A0A318J7Y2</accession>
<dbReference type="SUPFAM" id="SSF53448">
    <property type="entry name" value="Nucleotide-diphospho-sugar transferases"/>
    <property type="match status" value="1"/>
</dbReference>
<reference evidence="4 5" key="1">
    <citation type="submission" date="2018-05" db="EMBL/GenBank/DDBJ databases">
        <title>Genomic Encyclopedia of Type Strains, Phase IV (KMG-IV): sequencing the most valuable type-strain genomes for metagenomic binning, comparative biology and taxonomic classification.</title>
        <authorList>
            <person name="Goeker M."/>
        </authorList>
    </citation>
    <scope>NUCLEOTIDE SEQUENCE [LARGE SCALE GENOMIC DNA]</scope>
    <source>
        <strain evidence="4 5">DSM 19792</strain>
    </source>
</reference>
<evidence type="ECO:0008006" key="6">
    <source>
        <dbReference type="Google" id="ProtNLM"/>
    </source>
</evidence>
<dbReference type="PANTHER" id="PTHR43179">
    <property type="entry name" value="RHAMNOSYLTRANSFERASE WBBL"/>
    <property type="match status" value="1"/>
</dbReference>
<dbReference type="Proteomes" id="UP000247792">
    <property type="component" value="Unassembled WGS sequence"/>
</dbReference>
<gene>
    <name evidence="4" type="ORF">DFR42_105184</name>
</gene>
<evidence type="ECO:0000256" key="3">
    <source>
        <dbReference type="ARBA" id="ARBA00022679"/>
    </source>
</evidence>
<keyword evidence="2" id="KW-0328">Glycosyltransferase</keyword>
<evidence type="ECO:0000313" key="5">
    <source>
        <dbReference type="Proteomes" id="UP000247792"/>
    </source>
</evidence>
<keyword evidence="5" id="KW-1185">Reference proteome</keyword>
<comment type="similarity">
    <text evidence="1">Belongs to the glycosyltransferase 2 family.</text>
</comment>
<dbReference type="EMBL" id="QJKB01000005">
    <property type="protein sequence ID" value="PXX42526.1"/>
    <property type="molecule type" value="Genomic_DNA"/>
</dbReference>
<sequence length="263" mass="30123">MIHVAIVSHGHENLLIASGMGGLRDAAADMHVWIKDNHPSPALKAYCLQHGISYTDDKPGLGFGENNNYLFDLISNSVGFAEGDSFIVMNPDITISADTITTLVENMRRDAFPVATINLYRDEQHLYVDANIRRFPNVISLLRMVAVRSLSEPYDKQSMTDACHVDWASGAFLAFDARHYRALQGFDTRYFMYFEDVDICYRSRQLLGKGVRFYPQLHATHTAAHKNRNLVSRHASWFFRSFLKFLSRRYFVYDRRSNLSAPK</sequence>
<dbReference type="GO" id="GO:0016757">
    <property type="term" value="F:glycosyltransferase activity"/>
    <property type="evidence" value="ECO:0007669"/>
    <property type="project" value="UniProtKB-KW"/>
</dbReference>
<proteinExistence type="inferred from homology"/>
<dbReference type="RefSeq" id="WP_110256075.1">
    <property type="nucleotide sequence ID" value="NZ_QJKB01000005.1"/>
</dbReference>